<feature type="chain" id="PRO_5038563102" description="Lipoprotein" evidence="1">
    <location>
        <begin position="22"/>
        <end position="403"/>
    </location>
</feature>
<feature type="signal peptide" evidence="1">
    <location>
        <begin position="1"/>
        <end position="21"/>
    </location>
</feature>
<dbReference type="PANTHER" id="PTHR41339">
    <property type="entry name" value="LIPL48"/>
    <property type="match status" value="1"/>
</dbReference>
<dbReference type="EMBL" id="JADILY010000019">
    <property type="protein sequence ID" value="MBO8481144.1"/>
    <property type="molecule type" value="Genomic_DNA"/>
</dbReference>
<comment type="caution">
    <text evidence="2">The sequence shown here is derived from an EMBL/GenBank/DDBJ whole genome shotgun (WGS) entry which is preliminary data.</text>
</comment>
<evidence type="ECO:0008006" key="4">
    <source>
        <dbReference type="Google" id="ProtNLM"/>
    </source>
</evidence>
<dbReference type="PANTHER" id="PTHR41339:SF1">
    <property type="entry name" value="SECRETED PROTEIN"/>
    <property type="match status" value="1"/>
</dbReference>
<reference evidence="2" key="1">
    <citation type="submission" date="2020-10" db="EMBL/GenBank/DDBJ databases">
        <authorList>
            <person name="Gilroy R."/>
        </authorList>
    </citation>
    <scope>NUCLEOTIDE SEQUENCE</scope>
    <source>
        <strain evidence="2">B3-2255</strain>
    </source>
</reference>
<protein>
    <recommendedName>
        <fullName evidence="4">Lipoprotein</fullName>
    </recommendedName>
</protein>
<accession>A0A9D9NPB2</accession>
<keyword evidence="1" id="KW-0732">Signal</keyword>
<proteinExistence type="predicted"/>
<reference evidence="2" key="2">
    <citation type="journal article" date="2021" name="PeerJ">
        <title>Extensive microbial diversity within the chicken gut microbiome revealed by metagenomics and culture.</title>
        <authorList>
            <person name="Gilroy R."/>
            <person name="Ravi A."/>
            <person name="Getino M."/>
            <person name="Pursley I."/>
            <person name="Horton D.L."/>
            <person name="Alikhan N.F."/>
            <person name="Baker D."/>
            <person name="Gharbi K."/>
            <person name="Hall N."/>
            <person name="Watson M."/>
            <person name="Adriaenssens E.M."/>
            <person name="Foster-Nyarko E."/>
            <person name="Jarju S."/>
            <person name="Secka A."/>
            <person name="Antonio M."/>
            <person name="Oren A."/>
            <person name="Chaudhuri R.R."/>
            <person name="La Ragione R."/>
            <person name="Hildebrand F."/>
            <person name="Pallen M.J."/>
        </authorList>
    </citation>
    <scope>NUCLEOTIDE SEQUENCE</scope>
    <source>
        <strain evidence="2">B3-2255</strain>
    </source>
</reference>
<organism evidence="2 3">
    <name type="scientific">Candidatus Merdivivens faecigallinarum</name>
    <dbReference type="NCBI Taxonomy" id="2840871"/>
    <lineage>
        <taxon>Bacteria</taxon>
        <taxon>Pseudomonadati</taxon>
        <taxon>Bacteroidota</taxon>
        <taxon>Bacteroidia</taxon>
        <taxon>Bacteroidales</taxon>
        <taxon>Muribaculaceae</taxon>
        <taxon>Muribaculaceae incertae sedis</taxon>
        <taxon>Candidatus Merdivivens</taxon>
    </lineage>
</organism>
<gene>
    <name evidence="2" type="ORF">IAC87_01190</name>
</gene>
<dbReference type="PROSITE" id="PS51257">
    <property type="entry name" value="PROKAR_LIPOPROTEIN"/>
    <property type="match status" value="1"/>
</dbReference>
<evidence type="ECO:0000256" key="1">
    <source>
        <dbReference type="SAM" id="SignalP"/>
    </source>
</evidence>
<sequence length="403" mass="42823">MKKFILLAALPFLFAACEKGANGPEEPTAPETLTGTITEDLTLEEGKSYKLSGGFHVQAPAVLTIEPGVTITAVYDDITDYILIEQGAKIMAEGTASKPIVMTAEVKEDGAWGGLHICGRATSNVEGGTGLSEIGNAPYGGNDDNDNSGVLKYVRLEYTGWALDEEHESNGISFYGVGRGTEVSYCQAYMGADDGFEWFGGTVNVSHLIATDCSDDSFDWTEGWSGKGQFLVAIQHSASELGYECDCLIEADNNGNDFEATPVAHPILANVTLIGNESSESIHGARFRAGTQVELYNALICGKELDLIVETPQTANSLVNGTSKLNYVSIAAAEISSIDQDVYLTENFLEGAGNEVGASLTFTDGFIGTSEGGDGPVDSFFENAPYRGAVSADNDWTEGWTVR</sequence>
<evidence type="ECO:0000313" key="3">
    <source>
        <dbReference type="Proteomes" id="UP000823772"/>
    </source>
</evidence>
<name>A0A9D9NPB2_9BACT</name>
<evidence type="ECO:0000313" key="2">
    <source>
        <dbReference type="EMBL" id="MBO8481144.1"/>
    </source>
</evidence>
<dbReference type="Proteomes" id="UP000823772">
    <property type="component" value="Unassembled WGS sequence"/>
</dbReference>
<dbReference type="AlphaFoldDB" id="A0A9D9NPB2"/>